<feature type="transmembrane region" description="Helical" evidence="6">
    <location>
        <begin position="165"/>
        <end position="189"/>
    </location>
</feature>
<feature type="transmembrane region" description="Helical" evidence="6">
    <location>
        <begin position="314"/>
        <end position="332"/>
    </location>
</feature>
<feature type="transmembrane region" description="Helical" evidence="6">
    <location>
        <begin position="12"/>
        <end position="38"/>
    </location>
</feature>
<keyword evidence="4 6" id="KW-0472">Membrane</keyword>
<feature type="transmembrane region" description="Helical" evidence="6">
    <location>
        <begin position="260"/>
        <end position="280"/>
    </location>
</feature>
<dbReference type="EMBL" id="CAUYUE010000002">
    <property type="protein sequence ID" value="CAK0747134.1"/>
    <property type="molecule type" value="Genomic_DNA"/>
</dbReference>
<organism evidence="8 9">
    <name type="scientific">Coccomyxa viridis</name>
    <dbReference type="NCBI Taxonomy" id="1274662"/>
    <lineage>
        <taxon>Eukaryota</taxon>
        <taxon>Viridiplantae</taxon>
        <taxon>Chlorophyta</taxon>
        <taxon>core chlorophytes</taxon>
        <taxon>Trebouxiophyceae</taxon>
        <taxon>Trebouxiophyceae incertae sedis</taxon>
        <taxon>Coccomyxaceae</taxon>
        <taxon>Coccomyxa</taxon>
    </lineage>
</organism>
<feature type="domain" description="Sugar phosphate transporter" evidence="7">
    <location>
        <begin position="23"/>
        <end position="331"/>
    </location>
</feature>
<keyword evidence="9" id="KW-1185">Reference proteome</keyword>
<evidence type="ECO:0000256" key="1">
    <source>
        <dbReference type="ARBA" id="ARBA00004141"/>
    </source>
</evidence>
<dbReference type="Pfam" id="PF03151">
    <property type="entry name" value="TPT"/>
    <property type="match status" value="1"/>
</dbReference>
<comment type="subcellular location">
    <subcellularLocation>
        <location evidence="1">Membrane</location>
        <topology evidence="1">Multi-pass membrane protein</topology>
    </subcellularLocation>
</comment>
<dbReference type="AlphaFoldDB" id="A0AAV1HTT8"/>
<gene>
    <name evidence="8" type="ORF">CVIRNUC_001744</name>
</gene>
<accession>A0AAV1HTT8</accession>
<proteinExistence type="predicted"/>
<evidence type="ECO:0000313" key="8">
    <source>
        <dbReference type="EMBL" id="CAK0747134.1"/>
    </source>
</evidence>
<evidence type="ECO:0000256" key="4">
    <source>
        <dbReference type="ARBA" id="ARBA00023136"/>
    </source>
</evidence>
<dbReference type="GO" id="GO:0016020">
    <property type="term" value="C:membrane"/>
    <property type="evidence" value="ECO:0007669"/>
    <property type="project" value="UniProtKB-SubCell"/>
</dbReference>
<evidence type="ECO:0000256" key="6">
    <source>
        <dbReference type="SAM" id="Phobius"/>
    </source>
</evidence>
<evidence type="ECO:0000256" key="2">
    <source>
        <dbReference type="ARBA" id="ARBA00022692"/>
    </source>
</evidence>
<evidence type="ECO:0000256" key="5">
    <source>
        <dbReference type="SAM" id="MobiDB-lite"/>
    </source>
</evidence>
<dbReference type="PANTHER" id="PTHR11132">
    <property type="entry name" value="SOLUTE CARRIER FAMILY 35"/>
    <property type="match status" value="1"/>
</dbReference>
<name>A0AAV1HTT8_9CHLO</name>
<keyword evidence="2 6" id="KW-0812">Transmembrane</keyword>
<protein>
    <recommendedName>
        <fullName evidence="7">Sugar phosphate transporter domain-containing protein</fullName>
    </recommendedName>
</protein>
<feature type="region of interest" description="Disordered" evidence="5">
    <location>
        <begin position="350"/>
        <end position="370"/>
    </location>
</feature>
<dbReference type="InterPro" id="IPR004853">
    <property type="entry name" value="Sugar_P_trans_dom"/>
</dbReference>
<feature type="transmembrane region" description="Helical" evidence="6">
    <location>
        <begin position="201"/>
        <end position="220"/>
    </location>
</feature>
<comment type="caution">
    <text evidence="8">The sequence shown here is derived from an EMBL/GenBank/DDBJ whole genome shotgun (WGS) entry which is preliminary data.</text>
</comment>
<feature type="transmembrane region" description="Helical" evidence="6">
    <location>
        <begin position="50"/>
        <end position="72"/>
    </location>
</feature>
<evidence type="ECO:0000313" key="9">
    <source>
        <dbReference type="Proteomes" id="UP001314263"/>
    </source>
</evidence>
<reference evidence="8 9" key="1">
    <citation type="submission" date="2023-10" db="EMBL/GenBank/DDBJ databases">
        <authorList>
            <person name="Maclean D."/>
            <person name="Macfadyen A."/>
        </authorList>
    </citation>
    <scope>NUCLEOTIDE SEQUENCE [LARGE SCALE GENOMIC DNA]</scope>
</reference>
<dbReference type="Proteomes" id="UP001314263">
    <property type="component" value="Unassembled WGS sequence"/>
</dbReference>
<evidence type="ECO:0000256" key="3">
    <source>
        <dbReference type="ARBA" id="ARBA00022989"/>
    </source>
</evidence>
<sequence length="370" mass="40535">MKEKGAVASTDKAVFAQILLNSFYVTLWITLSGTVILYNKWILAYYGFPYPISLTMWHMAFSAILAFLCVRLGFVPAVNMTTDTYLRAIVPIGALFAGTLWLGNAAYMYLSVSFIQMLKALMPVAVFTTGCVFGIETFSAGTLFNMVVVTIGVAIASYGEINFVVIGVILQLISVATESTRLTLVQILLQRRGLSLNPITTMYYIAPASFAFLSIPWFFIEARQLWSDPKASTLLGSPVSCLYGCLIAEYWRSSEVHLDIPIFVSNAVAAFGLNMSVFMLIGKTSALTMNIAGVIKDWLLIGLSVLIFKAQVTSVNLGGYLIAFGGVCWYNYNKLQAMKVRQAAQAAAQKADLEEEPSKVTERTPLNGKP</sequence>
<keyword evidence="3 6" id="KW-1133">Transmembrane helix</keyword>
<feature type="transmembrane region" description="Helical" evidence="6">
    <location>
        <begin position="84"/>
        <end position="102"/>
    </location>
</feature>
<evidence type="ECO:0000259" key="7">
    <source>
        <dbReference type="Pfam" id="PF03151"/>
    </source>
</evidence>
<dbReference type="InterPro" id="IPR050186">
    <property type="entry name" value="TPT_transporter"/>
</dbReference>